<gene>
    <name evidence="1" type="ORF">rsdtw13_31240</name>
</gene>
<keyword evidence="1" id="KW-0067">ATP-binding</keyword>
<sequence length="1069" mass="124084">MIKIELLKNVRLYAKRNSGMKAKAYFEEGLVSKTEYGVYKDHFIVRGEVISQDLFNLYNTEIDINLSDNAFSEFRCTCKDFDREVNELGRSLYACKHVVATAYNAINMLIEEQGRQNMISKSQFILEKLESKAHDKVKIDLELSRVVKSYNSFIAEFRIGEKKKYSLKNVLQFIDAYRHGERLEFGKEFIFDANRQYFSDRDKKVIDFIIGMLDIEGFYIDRRFSRSSEIIKGKSVRIPYSRIGEFLLLYCNEKINFEYNNLIHNRIEIVQEDLPLAFSVVDMGEDIEVLPEKSMPVELSNYGQLYLYDYKLYIPKENKIEQYKLINEAFAKDKSLLFKASSLETVVTKLVPILKQVTDEVAIDSVIQERIISEKLKAKFYLDRDRGIILKAKFFYNNYEVGTEEFTANNMLILRDLEKEAYINSEIYDLGFVKDDNKFFLRGEGEFEFLSKGIDKLLKLGEVFYSDRFRNHKIHKMDSIKANIQKTERGYLDFTFSIADISEAEIKNILRAFKDNRKYYKLKNEDFIDLADKEVAEFLTLIENLSMSSKISNSTIEVPNNKAFYLESYIDDNEMDFIDGRQDVKEITSKVKDLHQMDFRVPQNLNAELREYQVTGFKWFKTLAYLGFGGILGDEMGLGKTVQTIAFILSEGFKNSLIVVPTSLIYNWKNEFEKFAPSLKVGIVAANKEEREETLNNKDKYEVIITTYNLLRRDIDIYKELNFDLMIIDEAQNIKNPGSQAAKAAKLIDAKLKFALTGTPIENSLVELWSIFDFIMPGYLYSKGVFTETFEKKSHDENSLKELNRHIKPFILRRYKKDVILELPDKIETKLVVEMTEKQKRVYSAYVKDVKEKIEENISEKSLEKNKIEIFSYLTKLRELCLDPSVVVDGYKGGSGKIDALADLLDTNLNEGHRILVFSQFTRVLKNISKTLEKNKISYCYLDGSIKSEKRMELVNEFNEGKYSVFLISLKAGGTGLNLTSADMVIHFDPWWNPAVEDQATDRAHRYGQKNVVEVIKMVAKGSIEEKILKLQEDKKELITKVLGDELEAADSFLKLSQEDIVKLFEINL</sequence>
<dbReference type="EMBL" id="BROD01000001">
    <property type="protein sequence ID" value="GKX67866.1"/>
    <property type="molecule type" value="Genomic_DNA"/>
</dbReference>
<keyword evidence="1" id="KW-0347">Helicase</keyword>
<accession>A0ACB5RFM2</accession>
<organism evidence="1 2">
    <name type="scientific">Inconstantimicrobium mannanitabidum</name>
    <dbReference type="NCBI Taxonomy" id="1604901"/>
    <lineage>
        <taxon>Bacteria</taxon>
        <taxon>Bacillati</taxon>
        <taxon>Bacillota</taxon>
        <taxon>Clostridia</taxon>
        <taxon>Eubacteriales</taxon>
        <taxon>Clostridiaceae</taxon>
        <taxon>Inconstantimicrobium</taxon>
    </lineage>
</organism>
<evidence type="ECO:0000313" key="1">
    <source>
        <dbReference type="EMBL" id="GKX67866.1"/>
    </source>
</evidence>
<keyword evidence="1" id="KW-0547">Nucleotide-binding</keyword>
<evidence type="ECO:0000313" key="2">
    <source>
        <dbReference type="Proteomes" id="UP001058074"/>
    </source>
</evidence>
<name>A0ACB5RFM2_9CLOT</name>
<reference evidence="1" key="1">
    <citation type="journal article" date="2025" name="Int. J. Syst. Evol. Microbiol.">
        <title>Inconstantimicrobium mannanitabidum sp. nov., a novel member of the family Clostridiaceae isolated from anoxic soil under the treatment of reductive soil disinfestation.</title>
        <authorList>
            <person name="Ueki A."/>
            <person name="Tonouchi A."/>
            <person name="Honma S."/>
            <person name="Kaku N."/>
            <person name="Ueki K."/>
        </authorList>
    </citation>
    <scope>NUCLEOTIDE SEQUENCE</scope>
    <source>
        <strain evidence="1">TW13</strain>
    </source>
</reference>
<protein>
    <submittedName>
        <fullName evidence="1">Helicase</fullName>
    </submittedName>
</protein>
<keyword evidence="1" id="KW-0378">Hydrolase</keyword>
<comment type="caution">
    <text evidence="1">The sequence shown here is derived from an EMBL/GenBank/DDBJ whole genome shotgun (WGS) entry which is preliminary data.</text>
</comment>
<keyword evidence="2" id="KW-1185">Reference proteome</keyword>
<proteinExistence type="predicted"/>
<dbReference type="Proteomes" id="UP001058074">
    <property type="component" value="Unassembled WGS sequence"/>
</dbReference>